<feature type="region of interest" description="Disordered" evidence="1">
    <location>
        <begin position="1"/>
        <end position="44"/>
    </location>
</feature>
<evidence type="ECO:0000313" key="3">
    <source>
        <dbReference type="Proteomes" id="UP000694397"/>
    </source>
</evidence>
<organism evidence="2 3">
    <name type="scientific">Scleropages formosus</name>
    <name type="common">Asian bonytongue</name>
    <name type="synonym">Osteoglossum formosum</name>
    <dbReference type="NCBI Taxonomy" id="113540"/>
    <lineage>
        <taxon>Eukaryota</taxon>
        <taxon>Metazoa</taxon>
        <taxon>Chordata</taxon>
        <taxon>Craniata</taxon>
        <taxon>Vertebrata</taxon>
        <taxon>Euteleostomi</taxon>
        <taxon>Actinopterygii</taxon>
        <taxon>Neopterygii</taxon>
        <taxon>Teleostei</taxon>
        <taxon>Osteoglossocephala</taxon>
        <taxon>Osteoglossomorpha</taxon>
        <taxon>Osteoglossiformes</taxon>
        <taxon>Osteoglossidae</taxon>
        <taxon>Scleropages</taxon>
    </lineage>
</organism>
<reference evidence="2" key="2">
    <citation type="submission" date="2025-08" db="UniProtKB">
        <authorList>
            <consortium name="Ensembl"/>
        </authorList>
    </citation>
    <scope>IDENTIFICATION</scope>
</reference>
<protein>
    <recommendedName>
        <fullName evidence="4">FHA domain-containing protein</fullName>
    </recommendedName>
</protein>
<name>A0A8C9SX37_SCLFO</name>
<keyword evidence="3" id="KW-1185">Reference proteome</keyword>
<proteinExistence type="predicted"/>
<dbReference type="Ensembl" id="ENSSFOT00015048362.1">
    <property type="protein sequence ID" value="ENSSFOP00015039850.1"/>
    <property type="gene ID" value="ENSSFOG00015031573.1"/>
</dbReference>
<dbReference type="AlphaFoldDB" id="A0A8C9SX37"/>
<sequence length="73" mass="7737">MKPLPSPPQSRRSDADRGNSAPASGPASAAHPPPHRLLPGEEHTVGRKSCSVLLQNDQSISRVHAAANFINLH</sequence>
<accession>A0A8C9SX37</accession>
<evidence type="ECO:0008006" key="4">
    <source>
        <dbReference type="Google" id="ProtNLM"/>
    </source>
</evidence>
<dbReference type="InterPro" id="IPR008984">
    <property type="entry name" value="SMAD_FHA_dom_sf"/>
</dbReference>
<dbReference type="Proteomes" id="UP000694397">
    <property type="component" value="Chromosome 18"/>
</dbReference>
<reference evidence="2" key="3">
    <citation type="submission" date="2025-09" db="UniProtKB">
        <authorList>
            <consortium name="Ensembl"/>
        </authorList>
    </citation>
    <scope>IDENTIFICATION</scope>
</reference>
<feature type="compositionally biased region" description="Low complexity" evidence="1">
    <location>
        <begin position="20"/>
        <end position="30"/>
    </location>
</feature>
<evidence type="ECO:0000256" key="1">
    <source>
        <dbReference type="SAM" id="MobiDB-lite"/>
    </source>
</evidence>
<evidence type="ECO:0000313" key="2">
    <source>
        <dbReference type="Ensembl" id="ENSSFOP00015039850.1"/>
    </source>
</evidence>
<dbReference type="SUPFAM" id="SSF49879">
    <property type="entry name" value="SMAD/FHA domain"/>
    <property type="match status" value="1"/>
</dbReference>
<reference evidence="2 3" key="1">
    <citation type="submission" date="2019-04" db="EMBL/GenBank/DDBJ databases">
        <authorList>
            <consortium name="Wellcome Sanger Institute Data Sharing"/>
        </authorList>
    </citation>
    <scope>NUCLEOTIDE SEQUENCE [LARGE SCALE GENOMIC DNA]</scope>
</reference>
<dbReference type="OrthoDB" id="552194at2759"/>